<protein>
    <recommendedName>
        <fullName evidence="1">acetate--CoA ligase</fullName>
        <ecNumber evidence="1">6.2.1.1</ecNumber>
    </recommendedName>
</protein>
<reference evidence="4" key="1">
    <citation type="submission" date="2021-02" db="EMBL/GenBank/DDBJ databases">
        <authorList>
            <person name="Nowell W R."/>
        </authorList>
    </citation>
    <scope>NUCLEOTIDE SEQUENCE</scope>
</reference>
<accession>A0A8S3CRD6</accession>
<dbReference type="PANTHER" id="PTHR24095">
    <property type="entry name" value="ACETYL-COENZYME A SYNTHETASE"/>
    <property type="match status" value="1"/>
</dbReference>
<dbReference type="Gene3D" id="3.40.50.12780">
    <property type="entry name" value="N-terminal domain of ligase-like"/>
    <property type="match status" value="1"/>
</dbReference>
<feature type="domain" description="AMP-dependent synthetase/ligase" evidence="2">
    <location>
        <begin position="2"/>
        <end position="53"/>
    </location>
</feature>
<comment type="caution">
    <text evidence="4">The sequence shown here is derived from an EMBL/GenBank/DDBJ whole genome shotgun (WGS) entry which is preliminary data.</text>
</comment>
<dbReference type="EC" id="6.2.1.1" evidence="1"/>
<sequence>MNAEDPLFILYTSGSTGKPKGVVHTTGGYLTYTSLTFKYAFDYNPGDVFMCTAD</sequence>
<dbReference type="InterPro" id="IPR000873">
    <property type="entry name" value="AMP-dep_synth/lig_dom"/>
</dbReference>
<dbReference type="AlphaFoldDB" id="A0A8S3CRD6"/>
<dbReference type="Pfam" id="PF00501">
    <property type="entry name" value="AMP-binding"/>
    <property type="match status" value="1"/>
</dbReference>
<dbReference type="Proteomes" id="UP000681720">
    <property type="component" value="Unassembled WGS sequence"/>
</dbReference>
<evidence type="ECO:0000313" key="3">
    <source>
        <dbReference type="EMBL" id="CAF4587662.1"/>
    </source>
</evidence>
<evidence type="ECO:0000259" key="2">
    <source>
        <dbReference type="Pfam" id="PF00501"/>
    </source>
</evidence>
<evidence type="ECO:0000256" key="1">
    <source>
        <dbReference type="ARBA" id="ARBA00013275"/>
    </source>
</evidence>
<dbReference type="PANTHER" id="PTHR24095:SF14">
    <property type="entry name" value="ACETYL-COENZYME A SYNTHETASE 1"/>
    <property type="match status" value="1"/>
</dbReference>
<dbReference type="PRINTS" id="PR00154">
    <property type="entry name" value="AMPBINDING"/>
</dbReference>
<feature type="non-terminal residue" evidence="4">
    <location>
        <position position="1"/>
    </location>
</feature>
<organism evidence="4 5">
    <name type="scientific">Rotaria magnacalcarata</name>
    <dbReference type="NCBI Taxonomy" id="392030"/>
    <lineage>
        <taxon>Eukaryota</taxon>
        <taxon>Metazoa</taxon>
        <taxon>Spiralia</taxon>
        <taxon>Gnathifera</taxon>
        <taxon>Rotifera</taxon>
        <taxon>Eurotatoria</taxon>
        <taxon>Bdelloidea</taxon>
        <taxon>Philodinida</taxon>
        <taxon>Philodinidae</taxon>
        <taxon>Rotaria</taxon>
    </lineage>
</organism>
<proteinExistence type="predicted"/>
<dbReference type="SUPFAM" id="SSF56801">
    <property type="entry name" value="Acetyl-CoA synthetase-like"/>
    <property type="match status" value="1"/>
</dbReference>
<name>A0A8S3CRD6_9BILA</name>
<dbReference type="GO" id="GO:0006085">
    <property type="term" value="P:acetyl-CoA biosynthetic process"/>
    <property type="evidence" value="ECO:0007669"/>
    <property type="project" value="TreeGrafter"/>
</dbReference>
<dbReference type="InterPro" id="IPR020845">
    <property type="entry name" value="AMP-binding_CS"/>
</dbReference>
<dbReference type="InterPro" id="IPR042099">
    <property type="entry name" value="ANL_N_sf"/>
</dbReference>
<evidence type="ECO:0000313" key="4">
    <source>
        <dbReference type="EMBL" id="CAF4933061.1"/>
    </source>
</evidence>
<dbReference type="EMBL" id="CAJOBJ010185149">
    <property type="protein sequence ID" value="CAF4933061.1"/>
    <property type="molecule type" value="Genomic_DNA"/>
</dbReference>
<dbReference type="EMBL" id="CAJOBJ010101005">
    <property type="protein sequence ID" value="CAF4587662.1"/>
    <property type="molecule type" value="Genomic_DNA"/>
</dbReference>
<dbReference type="PROSITE" id="PS00455">
    <property type="entry name" value="AMP_BINDING"/>
    <property type="match status" value="1"/>
</dbReference>
<evidence type="ECO:0000313" key="5">
    <source>
        <dbReference type="Proteomes" id="UP000681720"/>
    </source>
</evidence>
<dbReference type="GO" id="GO:0003987">
    <property type="term" value="F:acetate-CoA ligase activity"/>
    <property type="evidence" value="ECO:0007669"/>
    <property type="project" value="UniProtKB-EC"/>
</dbReference>
<gene>
    <name evidence="3" type="ORF">GIL414_LOCUS38356</name>
    <name evidence="4" type="ORF">GIL414_LOCUS53412</name>
</gene>
<dbReference type="InterPro" id="IPR020459">
    <property type="entry name" value="AMP-binding"/>
</dbReference>